<keyword evidence="4" id="KW-0812">Transmembrane</keyword>
<protein>
    <submittedName>
        <fullName evidence="5">Truncated DNA adenine methylase</fullName>
    </submittedName>
</protein>
<dbReference type="Gene3D" id="3.40.50.150">
    <property type="entry name" value="Vaccinia Virus protein VP39"/>
    <property type="match status" value="1"/>
</dbReference>
<keyword evidence="1 5" id="KW-0489">Methyltransferase</keyword>
<dbReference type="EMBL" id="KP399637">
    <property type="protein sequence ID" value="AKA86816.1"/>
    <property type="molecule type" value="Genomic_DNA"/>
</dbReference>
<evidence type="ECO:0000313" key="5">
    <source>
        <dbReference type="EMBL" id="AKA86816.1"/>
    </source>
</evidence>
<keyword evidence="2" id="KW-0808">Transferase</keyword>
<dbReference type="Gene3D" id="1.10.1660.10">
    <property type="match status" value="1"/>
</dbReference>
<proteinExistence type="predicted"/>
<evidence type="ECO:0000256" key="4">
    <source>
        <dbReference type="SAM" id="Phobius"/>
    </source>
</evidence>
<dbReference type="REBASE" id="250435">
    <property type="entry name" value="M.Efa3007ORF40240P"/>
</dbReference>
<evidence type="ECO:0000256" key="1">
    <source>
        <dbReference type="ARBA" id="ARBA00022603"/>
    </source>
</evidence>
<dbReference type="Pfam" id="PF02086">
    <property type="entry name" value="MethyltransfD12"/>
    <property type="match status" value="1"/>
</dbReference>
<dbReference type="RefSeq" id="WP_065813866.1">
    <property type="nucleotide sequence ID" value="NZ_JADMCS010000006.1"/>
</dbReference>
<dbReference type="GO" id="GO:0009307">
    <property type="term" value="P:DNA restriction-modification system"/>
    <property type="evidence" value="ECO:0007669"/>
    <property type="project" value="InterPro"/>
</dbReference>
<reference evidence="5" key="1">
    <citation type="journal article" date="2015" name="J. Antimicrob. Chemother.">
        <title>A novel gene, optrA, that confers transferable resistance to oxazolidinones and phenicols and its presence in Enterococcus faecalis and Enterococcus faecium of human and animal origin.</title>
        <authorList>
            <person name="Wang Y."/>
            <person name="Lv Y."/>
            <person name="Cai J."/>
            <person name="Schwarz S."/>
            <person name="Cui L."/>
            <person name="Hu Z."/>
            <person name="Zhang R."/>
            <person name="Li J."/>
            <person name="Zhao Q."/>
            <person name="He T."/>
            <person name="Wang D."/>
            <person name="Wang Z."/>
            <person name="Shen Y."/>
            <person name="Li Y."/>
            <person name="Fessler A.T."/>
            <person name="Wu C."/>
            <person name="Yu H."/>
            <person name="Deng X."/>
            <person name="Xia X."/>
            <person name="Shen J."/>
        </authorList>
    </citation>
    <scope>NUCLEOTIDE SEQUENCE</scope>
    <source>
        <strain evidence="5">E394</strain>
        <plasmid evidence="5">pE394</plasmid>
    </source>
</reference>
<keyword evidence="4" id="KW-1133">Transmembrane helix</keyword>
<keyword evidence="5" id="KW-0614">Plasmid</keyword>
<keyword evidence="4" id="KW-0472">Membrane</keyword>
<keyword evidence="3" id="KW-0949">S-adenosyl-L-methionine</keyword>
<dbReference type="InterPro" id="IPR012327">
    <property type="entry name" value="MeTrfase_D12"/>
</dbReference>
<organism evidence="5">
    <name type="scientific">Enterococcus faecalis</name>
    <name type="common">Streptococcus faecalis</name>
    <dbReference type="NCBI Taxonomy" id="1351"/>
    <lineage>
        <taxon>Bacteria</taxon>
        <taxon>Bacillati</taxon>
        <taxon>Bacillota</taxon>
        <taxon>Bacilli</taxon>
        <taxon>Lactobacillales</taxon>
        <taxon>Enterococcaceae</taxon>
        <taxon>Enterococcus</taxon>
    </lineage>
</organism>
<dbReference type="AlphaFoldDB" id="A0A0E3MRK0"/>
<dbReference type="SUPFAM" id="SSF53335">
    <property type="entry name" value="S-adenosyl-L-methionine-dependent methyltransferases"/>
    <property type="match status" value="1"/>
</dbReference>
<gene>
    <name evidence="5" type="primary">met</name>
</gene>
<sequence length="242" mass="27910">MMTTSELTEKYKVSRQTINNWVRNSEIPAPKEKKGHQNAWTPEQIEVIDNKIGQKNKLGGNLIPVDTKLCIKNRRYLGSKQKMLEFIDEIVSEKTNDVHSVADIFAGTGVVADLFNKQGKKVIVNDILTSNYISYQTWFGNESVDSKKIQEKVLELNNENGLSGYITENFGNKYFSLDNAKKIDAIREKIELYDDINNREKPGIQYLSSRLRTHIYSLLSFVGWILVFHQVFSQHKDCFLLR</sequence>
<dbReference type="PRINTS" id="PR00505">
    <property type="entry name" value="D12N6MTFRASE"/>
</dbReference>
<geneLocation type="plasmid" evidence="5">
    <name>pE394</name>
</geneLocation>
<accession>A0A0E3MRK0</accession>
<feature type="transmembrane region" description="Helical" evidence="4">
    <location>
        <begin position="215"/>
        <end position="232"/>
    </location>
</feature>
<name>A0A0E3MRK0_ENTFL</name>
<evidence type="ECO:0000256" key="2">
    <source>
        <dbReference type="ARBA" id="ARBA00022679"/>
    </source>
</evidence>
<dbReference type="GO" id="GO:0009007">
    <property type="term" value="F:site-specific DNA-methyltransferase (adenine-specific) activity"/>
    <property type="evidence" value="ECO:0007669"/>
    <property type="project" value="UniProtKB-EC"/>
</dbReference>
<dbReference type="InterPro" id="IPR029063">
    <property type="entry name" value="SAM-dependent_MTases_sf"/>
</dbReference>
<evidence type="ECO:0000256" key="3">
    <source>
        <dbReference type="ARBA" id="ARBA00022691"/>
    </source>
</evidence>
<dbReference type="GO" id="GO:0032259">
    <property type="term" value="P:methylation"/>
    <property type="evidence" value="ECO:0007669"/>
    <property type="project" value="UniProtKB-KW"/>
</dbReference>